<comment type="cofactor">
    <cofactor evidence="1">
        <name>thiamine diphosphate</name>
        <dbReference type="ChEBI" id="CHEBI:58937"/>
    </cofactor>
</comment>
<dbReference type="Proteomes" id="UP000535501">
    <property type="component" value="Unassembled WGS sequence"/>
</dbReference>
<dbReference type="PIRSF" id="PIRSF000157">
    <property type="entry name" value="Oxoglu_dh_E1"/>
    <property type="match status" value="1"/>
</dbReference>
<sequence length="884" mass="95769">MNIPIGGDSQFFMDLYARYRRDRFSVPADWLVYFEGMEGGRPEAVVADLGPELLDRYRRFGHLEAQLDPLAANTCSHPALATLREKISARAADLCRLRFGGEERSLPLGEAERLVRNAYAGSATLEAEHLVDDAQRAWLNAHFEAAVTAPAARPIVAGALQAVLEADEFESFMRVKFPTKKRFGAEGSESSIAFLMQALRSAAGAGIDNVVIGGMHRGRLATLAVALRKNPAVLAGELKGRDFSSNPAFTGDVPYHLGYSTELAFGEKGLKVDLMPHPSHLMVVAPVALGYGRAVARNASALPLLMHTDAAFAGQGVTMELMQLGGLKGYGNGGTIHLVVNNRIGFTTLPSEGRTSRYCTDVAKAVEAPVLHVNGDDPVTVGKVAALAVAWRNAFGRDVVIDLVCYRRYGHNELDEPRFTQPLMWNAIDTHPPLRQAITARAADEFPAELAEAEQAAALFRETLREGFETADSVMPNDPLIQDQAWAGFAIRHEEQLLAPVMTGLDVERLRQVGIAISTLPDDMKANVKVERFHAQRAETIRTGEGINFATAEALAFATLVAEGRSVRLSGQDAVRGTFTQRHLAVHDAATGRTCKPIEQAAVRPGQIEIVNSPLSEYGVLGFEYGHSLVDPQALVVWEAQFGDFLNGAQIVVDQYIVSAEAKWQLRSGLVIALPHGLEGQGPDHSSARIERIAQLYASGNLVIAQPTTPASLFHLLRRQVLAPWRKPLFLIAPKAMLRMRAATSALTEIGEGTGFRPVLADPPTASERVRRVILCSGKVAYALEEAREVACLQDAVALVRIEQIAPFPEAAVRAALAGLGGAEMVWCQEEPGNQGAWPFLSQHLKAIADVRLIARPATSVSAGGSIERHEREQAQLMARAMDL</sequence>
<dbReference type="Gene3D" id="3.40.50.970">
    <property type="match status" value="1"/>
</dbReference>
<dbReference type="Pfam" id="PF16870">
    <property type="entry name" value="OxoGdeHyase_C"/>
    <property type="match status" value="1"/>
</dbReference>
<comment type="caution">
    <text evidence="10">The sequence shown here is derived from an EMBL/GenBank/DDBJ whole genome shotgun (WGS) entry which is preliminary data.</text>
</comment>
<dbReference type="SUPFAM" id="SSF52518">
    <property type="entry name" value="Thiamin diphosphate-binding fold (THDP-binding)"/>
    <property type="match status" value="2"/>
</dbReference>
<protein>
    <recommendedName>
        <fullName evidence="5">2-oxoglutarate dehydrogenase E1 component</fullName>
        <ecNumber evidence="4">1.2.4.2</ecNumber>
    </recommendedName>
    <alternativeName>
        <fullName evidence="8">Alpha-ketoglutarate dehydrogenase</fullName>
    </alternativeName>
</protein>
<dbReference type="InterPro" id="IPR011603">
    <property type="entry name" value="2oxoglutarate_DH_E1"/>
</dbReference>
<comment type="function">
    <text evidence="2">E1 component of the 2-oxoglutarate dehydrogenase (OGDH) complex which catalyzes the decarboxylation of 2-oxoglutarate, the first step in the conversion of 2-oxoglutarate to succinyl-CoA and CO(2).</text>
</comment>
<evidence type="ECO:0000259" key="9">
    <source>
        <dbReference type="SMART" id="SM00861"/>
    </source>
</evidence>
<reference evidence="10 11" key="1">
    <citation type="submission" date="2020-08" db="EMBL/GenBank/DDBJ databases">
        <title>Genomic Encyclopedia of Type Strains, Phase IV (KMG-IV): sequencing the most valuable type-strain genomes for metagenomic binning, comparative biology and taxonomic classification.</title>
        <authorList>
            <person name="Goeker M."/>
        </authorList>
    </citation>
    <scope>NUCLEOTIDE SEQUENCE [LARGE SCALE GENOMIC DNA]</scope>
    <source>
        <strain evidence="10 11">DSM 102134</strain>
    </source>
</reference>
<dbReference type="SMART" id="SM00861">
    <property type="entry name" value="Transket_pyr"/>
    <property type="match status" value="1"/>
</dbReference>
<dbReference type="RefSeq" id="WP_077548655.1">
    <property type="nucleotide sequence ID" value="NZ_JACHEJ010000015.1"/>
</dbReference>
<evidence type="ECO:0000313" key="10">
    <source>
        <dbReference type="EMBL" id="MBB6181941.1"/>
    </source>
</evidence>
<dbReference type="EMBL" id="JACHEJ010000015">
    <property type="protein sequence ID" value="MBB6181941.1"/>
    <property type="molecule type" value="Genomic_DNA"/>
</dbReference>
<gene>
    <name evidence="10" type="ORF">HNQ75_003929</name>
</gene>
<dbReference type="GO" id="GO:0030976">
    <property type="term" value="F:thiamine pyrophosphate binding"/>
    <property type="evidence" value="ECO:0007669"/>
    <property type="project" value="InterPro"/>
</dbReference>
<dbReference type="NCBIfam" id="NF006914">
    <property type="entry name" value="PRK09404.1"/>
    <property type="match status" value="1"/>
</dbReference>
<dbReference type="GO" id="GO:0045252">
    <property type="term" value="C:oxoglutarate dehydrogenase complex"/>
    <property type="evidence" value="ECO:0007669"/>
    <property type="project" value="TreeGrafter"/>
</dbReference>
<dbReference type="Gene3D" id="3.40.50.12470">
    <property type="match status" value="1"/>
</dbReference>
<dbReference type="GO" id="GO:0005829">
    <property type="term" value="C:cytosol"/>
    <property type="evidence" value="ECO:0007669"/>
    <property type="project" value="TreeGrafter"/>
</dbReference>
<evidence type="ECO:0000256" key="2">
    <source>
        <dbReference type="ARBA" id="ARBA00003906"/>
    </source>
</evidence>
<proteinExistence type="predicted"/>
<comment type="subunit">
    <text evidence="3">Homodimer. Part of the 2-oxoglutarate dehydrogenase (OGDH) complex composed of E1 (2-oxoglutarate dehydrogenase), E2 (dihydrolipoamide succinyltransferase) and E3 (dihydrolipoamide dehydrogenase); the complex contains multiple copies of the three enzymatic components (E1, E2 and E3).</text>
</comment>
<dbReference type="GO" id="GO:0004591">
    <property type="term" value="F:oxoglutarate dehydrogenase (succinyl-transferring) activity"/>
    <property type="evidence" value="ECO:0007669"/>
    <property type="project" value="UniProtKB-EC"/>
</dbReference>
<dbReference type="PANTHER" id="PTHR23152">
    <property type="entry name" value="2-OXOGLUTARATE DEHYDROGENASE"/>
    <property type="match status" value="1"/>
</dbReference>
<dbReference type="InterPro" id="IPR042179">
    <property type="entry name" value="KGD_C_sf"/>
</dbReference>
<evidence type="ECO:0000313" key="11">
    <source>
        <dbReference type="Proteomes" id="UP000535501"/>
    </source>
</evidence>
<dbReference type="InterPro" id="IPR031717">
    <property type="entry name" value="ODO-1/KGD_C"/>
</dbReference>
<evidence type="ECO:0000256" key="4">
    <source>
        <dbReference type="ARBA" id="ARBA00012280"/>
    </source>
</evidence>
<dbReference type="PANTHER" id="PTHR23152:SF4">
    <property type="entry name" value="2-OXOADIPATE DEHYDROGENASE COMPLEX COMPONENT E1"/>
    <property type="match status" value="1"/>
</dbReference>
<accession>A0A7X0DFA6</accession>
<name>A0A7X0DFA6_9HYPH</name>
<dbReference type="AlphaFoldDB" id="A0A7X0DFA6"/>
<keyword evidence="6 10" id="KW-0560">Oxidoreductase</keyword>
<evidence type="ECO:0000256" key="8">
    <source>
        <dbReference type="ARBA" id="ARBA00030680"/>
    </source>
</evidence>
<feature type="domain" description="Transketolase-like pyrimidine-binding" evidence="9">
    <location>
        <begin position="547"/>
        <end position="740"/>
    </location>
</feature>
<organism evidence="10 11">
    <name type="scientific">Pseudorhizobium flavum</name>
    <dbReference type="NCBI Taxonomy" id="1335061"/>
    <lineage>
        <taxon>Bacteria</taxon>
        <taxon>Pseudomonadati</taxon>
        <taxon>Pseudomonadota</taxon>
        <taxon>Alphaproteobacteria</taxon>
        <taxon>Hyphomicrobiales</taxon>
        <taxon>Rhizobiaceae</taxon>
        <taxon>Rhizobium/Agrobacterium group</taxon>
        <taxon>Pseudorhizobium</taxon>
    </lineage>
</organism>
<evidence type="ECO:0000256" key="7">
    <source>
        <dbReference type="ARBA" id="ARBA00023052"/>
    </source>
</evidence>
<dbReference type="GO" id="GO:0006099">
    <property type="term" value="P:tricarboxylic acid cycle"/>
    <property type="evidence" value="ECO:0007669"/>
    <property type="project" value="TreeGrafter"/>
</dbReference>
<dbReference type="Pfam" id="PF02779">
    <property type="entry name" value="Transket_pyr"/>
    <property type="match status" value="1"/>
</dbReference>
<evidence type="ECO:0000256" key="5">
    <source>
        <dbReference type="ARBA" id="ARBA00013321"/>
    </source>
</evidence>
<evidence type="ECO:0000256" key="1">
    <source>
        <dbReference type="ARBA" id="ARBA00001964"/>
    </source>
</evidence>
<keyword evidence="7" id="KW-0786">Thiamine pyrophosphate</keyword>
<evidence type="ECO:0000256" key="3">
    <source>
        <dbReference type="ARBA" id="ARBA00011301"/>
    </source>
</evidence>
<evidence type="ECO:0000256" key="6">
    <source>
        <dbReference type="ARBA" id="ARBA00023002"/>
    </source>
</evidence>
<keyword evidence="11" id="KW-1185">Reference proteome</keyword>
<dbReference type="InterPro" id="IPR029061">
    <property type="entry name" value="THDP-binding"/>
</dbReference>
<dbReference type="InterPro" id="IPR001017">
    <property type="entry name" value="DH_E1"/>
</dbReference>
<dbReference type="Pfam" id="PF00676">
    <property type="entry name" value="E1_dh"/>
    <property type="match status" value="1"/>
</dbReference>
<dbReference type="Gene3D" id="3.40.50.11610">
    <property type="entry name" value="Multifunctional 2-oxoglutarate metabolism enzyme, C-terminal domain"/>
    <property type="match status" value="1"/>
</dbReference>
<dbReference type="EC" id="1.2.4.2" evidence="4"/>
<dbReference type="InterPro" id="IPR005475">
    <property type="entry name" value="Transketolase-like_Pyr-bd"/>
</dbReference>